<dbReference type="GeneID" id="14916513"/>
<organism evidence="3 4">
    <name type="scientific">Acanthamoeba castellanii (strain ATCC 30010 / Neff)</name>
    <dbReference type="NCBI Taxonomy" id="1257118"/>
    <lineage>
        <taxon>Eukaryota</taxon>
        <taxon>Amoebozoa</taxon>
        <taxon>Discosea</taxon>
        <taxon>Longamoebia</taxon>
        <taxon>Centramoebida</taxon>
        <taxon>Acanthamoebidae</taxon>
        <taxon>Acanthamoeba</taxon>
    </lineage>
</organism>
<dbReference type="GO" id="GO:0051225">
    <property type="term" value="P:spindle assembly"/>
    <property type="evidence" value="ECO:0007669"/>
    <property type="project" value="InterPro"/>
</dbReference>
<keyword evidence="4" id="KW-1185">Reference proteome</keyword>
<dbReference type="PANTHER" id="PTHR16219">
    <property type="entry name" value="AUGMIN SUBUNIT 4 FAMILY MEMBER"/>
    <property type="match status" value="1"/>
</dbReference>
<dbReference type="OrthoDB" id="661220at2759"/>
<dbReference type="VEuPathDB" id="AmoebaDB:ACA1_187410"/>
<dbReference type="Pfam" id="PF14735">
    <property type="entry name" value="HAUS4"/>
    <property type="match status" value="1"/>
</dbReference>
<dbReference type="AlphaFoldDB" id="L8GS83"/>
<evidence type="ECO:0000313" key="4">
    <source>
        <dbReference type="Proteomes" id="UP000011083"/>
    </source>
</evidence>
<evidence type="ECO:0000256" key="2">
    <source>
        <dbReference type="SAM" id="MobiDB-lite"/>
    </source>
</evidence>
<dbReference type="Proteomes" id="UP000011083">
    <property type="component" value="Unassembled WGS sequence"/>
</dbReference>
<dbReference type="STRING" id="1257118.L8GS83"/>
<evidence type="ECO:0000313" key="3">
    <source>
        <dbReference type="EMBL" id="ELR15855.1"/>
    </source>
</evidence>
<dbReference type="GO" id="GO:0070652">
    <property type="term" value="C:HAUS complex"/>
    <property type="evidence" value="ECO:0007669"/>
    <property type="project" value="InterPro"/>
</dbReference>
<protein>
    <submittedName>
        <fullName evidence="3">Uncharacterized protein</fullName>
    </submittedName>
</protein>
<dbReference type="GO" id="GO:0051011">
    <property type="term" value="F:microtubule minus-end binding"/>
    <property type="evidence" value="ECO:0007669"/>
    <property type="project" value="TreeGrafter"/>
</dbReference>
<evidence type="ECO:0000256" key="1">
    <source>
        <dbReference type="SAM" id="Coils"/>
    </source>
</evidence>
<dbReference type="InterPro" id="IPR029327">
    <property type="entry name" value="HAUS4"/>
</dbReference>
<proteinExistence type="predicted"/>
<gene>
    <name evidence="3" type="ORF">ACA1_187410</name>
</gene>
<dbReference type="RefSeq" id="XP_004337868.1">
    <property type="nucleotide sequence ID" value="XM_004337820.1"/>
</dbReference>
<dbReference type="KEGG" id="acan:ACA1_187410"/>
<dbReference type="OMA" id="ECAIEET"/>
<reference evidence="3 4" key="1">
    <citation type="journal article" date="2013" name="Genome Biol.">
        <title>Genome of Acanthamoeba castellanii highlights extensive lateral gene transfer and early evolution of tyrosine kinase signaling.</title>
        <authorList>
            <person name="Clarke M."/>
            <person name="Lohan A.J."/>
            <person name="Liu B."/>
            <person name="Lagkouvardos I."/>
            <person name="Roy S."/>
            <person name="Zafar N."/>
            <person name="Bertelli C."/>
            <person name="Schilde C."/>
            <person name="Kianianmomeni A."/>
            <person name="Burglin T.R."/>
            <person name="Frech C."/>
            <person name="Turcotte B."/>
            <person name="Kopec K.O."/>
            <person name="Synnott J.M."/>
            <person name="Choo C."/>
            <person name="Paponov I."/>
            <person name="Finkler A."/>
            <person name="Soon Heng Tan C."/>
            <person name="Hutchins A.P."/>
            <person name="Weinmeier T."/>
            <person name="Rattei T."/>
            <person name="Chu J.S."/>
            <person name="Gimenez G."/>
            <person name="Irimia M."/>
            <person name="Rigden D.J."/>
            <person name="Fitzpatrick D.A."/>
            <person name="Lorenzo-Morales J."/>
            <person name="Bateman A."/>
            <person name="Chiu C.H."/>
            <person name="Tang P."/>
            <person name="Hegemann P."/>
            <person name="Fromm H."/>
            <person name="Raoult D."/>
            <person name="Greub G."/>
            <person name="Miranda-Saavedra D."/>
            <person name="Chen N."/>
            <person name="Nash P."/>
            <person name="Ginger M.L."/>
            <person name="Horn M."/>
            <person name="Schaap P."/>
            <person name="Caler L."/>
            <person name="Loftus B."/>
        </authorList>
    </citation>
    <scope>NUCLEOTIDE SEQUENCE [LARGE SCALE GENOMIC DNA]</scope>
    <source>
        <strain evidence="3 4">Neff</strain>
    </source>
</reference>
<feature type="coiled-coil region" evidence="1">
    <location>
        <begin position="316"/>
        <end position="343"/>
    </location>
</feature>
<name>L8GS83_ACACF</name>
<accession>L8GS83</accession>
<sequence length="373" mass="42038">MEGLKPMPLPIYVSQDLRMANPRFNELLERLNAIIAPMGERKALKESYEKAEAALRVERERHLRVGALYTEAKDIIATRRLQSRAKGSSSLPGATPKVYDSMHNVILAAEVTHSLVLEPPTATAPGGDKPTTPHRGEASGKPCVTLLGLKKEDIELAIASKAPSKFAEERQELYQYIIAELDERLRRKVQEIAEFNDPLGSPQTLAKSNKKSPPIAEVIAKKKEQLLAERKQLDVDGLTAALSFAEYCQVLDKTFQVVSEILRDFKLSQQFNQDQVYSKWLQANCQHLINRLKLLQSQVLRDTYTPSKVAALTKVRQHLECAIEETMAQHEEAAEQIQRYERAGAGFDGLVREYASLLEELAQKKWTIERIKV</sequence>
<dbReference type="PANTHER" id="PTHR16219:SF1">
    <property type="entry name" value="HAUS AUGMIN-LIKE COMPLEX SUBUNIT 4"/>
    <property type="match status" value="1"/>
</dbReference>
<dbReference type="EMBL" id="KB008020">
    <property type="protein sequence ID" value="ELR15855.1"/>
    <property type="molecule type" value="Genomic_DNA"/>
</dbReference>
<feature type="region of interest" description="Disordered" evidence="2">
    <location>
        <begin position="118"/>
        <end position="141"/>
    </location>
</feature>
<keyword evidence="1" id="KW-0175">Coiled coil</keyword>